<name>A0A5C2SHQ3_9APHY</name>
<organism evidence="1 2">
    <name type="scientific">Lentinus tigrinus ALCF2SS1-6</name>
    <dbReference type="NCBI Taxonomy" id="1328759"/>
    <lineage>
        <taxon>Eukaryota</taxon>
        <taxon>Fungi</taxon>
        <taxon>Dikarya</taxon>
        <taxon>Basidiomycota</taxon>
        <taxon>Agaricomycotina</taxon>
        <taxon>Agaricomycetes</taxon>
        <taxon>Polyporales</taxon>
        <taxon>Polyporaceae</taxon>
        <taxon>Lentinus</taxon>
    </lineage>
</organism>
<dbReference type="AlphaFoldDB" id="A0A5C2SHQ3"/>
<proteinExistence type="predicted"/>
<keyword evidence="2" id="KW-1185">Reference proteome</keyword>
<reference evidence="1" key="1">
    <citation type="journal article" date="2018" name="Genome Biol. Evol.">
        <title>Genomics and development of Lentinus tigrinus, a white-rot wood-decaying mushroom with dimorphic fruiting bodies.</title>
        <authorList>
            <person name="Wu B."/>
            <person name="Xu Z."/>
            <person name="Knudson A."/>
            <person name="Carlson A."/>
            <person name="Chen N."/>
            <person name="Kovaka S."/>
            <person name="LaButti K."/>
            <person name="Lipzen A."/>
            <person name="Pennachio C."/>
            <person name="Riley R."/>
            <person name="Schakwitz W."/>
            <person name="Umezawa K."/>
            <person name="Ohm R.A."/>
            <person name="Grigoriev I.V."/>
            <person name="Nagy L.G."/>
            <person name="Gibbons J."/>
            <person name="Hibbett D."/>
        </authorList>
    </citation>
    <scope>NUCLEOTIDE SEQUENCE [LARGE SCALE GENOMIC DNA]</scope>
    <source>
        <strain evidence="1">ALCF2SS1-6</strain>
    </source>
</reference>
<dbReference type="Proteomes" id="UP000313359">
    <property type="component" value="Unassembled WGS sequence"/>
</dbReference>
<sequence length="139" mass="15774">MKRGLCEYYRSSEYPRCANVCINISIRRVDSLTAFGPPSTHAFTRRVNEKYHDVTPMAEPIEMNTAETQTAYTPCSATPSHLAPMSSYSSPHACRLRHHETRQYSSAENLRVKCGHMHAHWELSSCIHAHHGQTVEEGM</sequence>
<gene>
    <name evidence="1" type="ORF">L227DRAFT_387395</name>
</gene>
<evidence type="ECO:0000313" key="2">
    <source>
        <dbReference type="Proteomes" id="UP000313359"/>
    </source>
</evidence>
<accession>A0A5C2SHQ3</accession>
<evidence type="ECO:0000313" key="1">
    <source>
        <dbReference type="EMBL" id="RPD63375.1"/>
    </source>
</evidence>
<dbReference type="EMBL" id="ML122256">
    <property type="protein sequence ID" value="RPD63375.1"/>
    <property type="molecule type" value="Genomic_DNA"/>
</dbReference>
<protein>
    <submittedName>
        <fullName evidence="1">Uncharacterized protein</fullName>
    </submittedName>
</protein>